<dbReference type="GO" id="GO:0140359">
    <property type="term" value="F:ABC-type transporter activity"/>
    <property type="evidence" value="ECO:0007669"/>
    <property type="project" value="InterPro"/>
</dbReference>
<dbReference type="Proteomes" id="UP000785679">
    <property type="component" value="Unassembled WGS sequence"/>
</dbReference>
<dbReference type="EMBL" id="RRYP01005735">
    <property type="protein sequence ID" value="TNV81788.1"/>
    <property type="molecule type" value="Genomic_DNA"/>
</dbReference>
<dbReference type="GO" id="GO:0016887">
    <property type="term" value="F:ATP hydrolysis activity"/>
    <property type="evidence" value="ECO:0007669"/>
    <property type="project" value="InterPro"/>
</dbReference>
<dbReference type="OrthoDB" id="184675at2759"/>
<evidence type="ECO:0000256" key="3">
    <source>
        <dbReference type="ARBA" id="ARBA00022692"/>
    </source>
</evidence>
<dbReference type="GO" id="GO:0016020">
    <property type="term" value="C:membrane"/>
    <property type="evidence" value="ECO:0007669"/>
    <property type="project" value="UniProtKB-SubCell"/>
</dbReference>
<dbReference type="InterPro" id="IPR017871">
    <property type="entry name" value="ABC_transporter-like_CS"/>
</dbReference>
<dbReference type="PROSITE" id="PS50893">
    <property type="entry name" value="ABC_TRANSPORTER_2"/>
    <property type="match status" value="1"/>
</dbReference>
<dbReference type="SMART" id="SM00382">
    <property type="entry name" value="AAA"/>
    <property type="match status" value="1"/>
</dbReference>
<keyword evidence="6" id="KW-1133">Transmembrane helix</keyword>
<sequence>MIKNLLKISQQYTAKQMRTGKDITPVQPFEEASPTKRPFSNKVSDAHQTYPVKLTFKNVCMEVSSFQFVNGPDNQKVKTLIKHKILKGVSGLALPGQTTYIMGSSGAGKTSLLNILSDRISKRNGTNIEGTVNINDTIPLNDKVFGDFAAYVMQDDILYEFLTPREALIFAARLKLGGDEDQKLQRVNEVLEELGLISQQNTLIGSVKMKTLSGGERKRVAIGVEMITNPSLLLLDEPTSGLDSFKALSIVKLLDKQAKKGKTVIATLHQPSSEAFKTFDRLILMVDGNIAFQGKASESVSHFARIGFNCPIHSNPADFFMKILSVNYPKTEEDEKVIKTLVNGYDTKYSTKNFVLVRRKHN</sequence>
<dbReference type="SUPFAM" id="SSF52540">
    <property type="entry name" value="P-loop containing nucleoside triphosphate hydrolases"/>
    <property type="match status" value="1"/>
</dbReference>
<dbReference type="Pfam" id="PF19055">
    <property type="entry name" value="ABC2_membrane_7"/>
    <property type="match status" value="1"/>
</dbReference>
<dbReference type="Pfam" id="PF00005">
    <property type="entry name" value="ABC_tran"/>
    <property type="match status" value="1"/>
</dbReference>
<protein>
    <recommendedName>
        <fullName evidence="8">ABC transporter domain-containing protein</fullName>
    </recommendedName>
</protein>
<accession>A0A8J8NUL0</accession>
<comment type="caution">
    <text evidence="9">The sequence shown here is derived from an EMBL/GenBank/DDBJ whole genome shotgun (WGS) entry which is preliminary data.</text>
</comment>
<dbReference type="PROSITE" id="PS00211">
    <property type="entry name" value="ABC_TRANSPORTER_1"/>
    <property type="match status" value="1"/>
</dbReference>
<reference evidence="9" key="1">
    <citation type="submission" date="2019-06" db="EMBL/GenBank/DDBJ databases">
        <authorList>
            <person name="Zheng W."/>
        </authorList>
    </citation>
    <scope>NUCLEOTIDE SEQUENCE</scope>
    <source>
        <strain evidence="9">QDHG01</strain>
    </source>
</reference>
<dbReference type="InterPro" id="IPR050352">
    <property type="entry name" value="ABCG_transporters"/>
</dbReference>
<dbReference type="InterPro" id="IPR003439">
    <property type="entry name" value="ABC_transporter-like_ATP-bd"/>
</dbReference>
<organism evidence="9 10">
    <name type="scientific">Halteria grandinella</name>
    <dbReference type="NCBI Taxonomy" id="5974"/>
    <lineage>
        <taxon>Eukaryota</taxon>
        <taxon>Sar</taxon>
        <taxon>Alveolata</taxon>
        <taxon>Ciliophora</taxon>
        <taxon>Intramacronucleata</taxon>
        <taxon>Spirotrichea</taxon>
        <taxon>Stichotrichia</taxon>
        <taxon>Sporadotrichida</taxon>
        <taxon>Halteriidae</taxon>
        <taxon>Halteria</taxon>
    </lineage>
</organism>
<evidence type="ECO:0000256" key="1">
    <source>
        <dbReference type="ARBA" id="ARBA00004141"/>
    </source>
</evidence>
<dbReference type="AlphaFoldDB" id="A0A8J8NUL0"/>
<name>A0A8J8NUL0_HALGN</name>
<gene>
    <name evidence="9" type="ORF">FGO68_gene14291</name>
</gene>
<dbReference type="GO" id="GO:0005524">
    <property type="term" value="F:ATP binding"/>
    <property type="evidence" value="ECO:0007669"/>
    <property type="project" value="UniProtKB-KW"/>
</dbReference>
<dbReference type="PANTHER" id="PTHR48041">
    <property type="entry name" value="ABC TRANSPORTER G FAMILY MEMBER 28"/>
    <property type="match status" value="1"/>
</dbReference>
<dbReference type="InterPro" id="IPR003593">
    <property type="entry name" value="AAA+_ATPase"/>
</dbReference>
<dbReference type="PANTHER" id="PTHR48041:SF139">
    <property type="entry name" value="PROTEIN SCARLET"/>
    <property type="match status" value="1"/>
</dbReference>
<evidence type="ECO:0000256" key="7">
    <source>
        <dbReference type="ARBA" id="ARBA00023136"/>
    </source>
</evidence>
<dbReference type="InterPro" id="IPR043926">
    <property type="entry name" value="ABCG_dom"/>
</dbReference>
<keyword evidence="4" id="KW-0547">Nucleotide-binding</keyword>
<evidence type="ECO:0000313" key="10">
    <source>
        <dbReference type="Proteomes" id="UP000785679"/>
    </source>
</evidence>
<evidence type="ECO:0000256" key="4">
    <source>
        <dbReference type="ARBA" id="ARBA00022741"/>
    </source>
</evidence>
<proteinExistence type="predicted"/>
<evidence type="ECO:0000259" key="8">
    <source>
        <dbReference type="PROSITE" id="PS50893"/>
    </source>
</evidence>
<evidence type="ECO:0000256" key="6">
    <source>
        <dbReference type="ARBA" id="ARBA00022989"/>
    </source>
</evidence>
<feature type="domain" description="ABC transporter" evidence="8">
    <location>
        <begin position="69"/>
        <end position="312"/>
    </location>
</feature>
<keyword evidence="2" id="KW-0813">Transport</keyword>
<dbReference type="Gene3D" id="3.40.50.300">
    <property type="entry name" value="P-loop containing nucleotide triphosphate hydrolases"/>
    <property type="match status" value="1"/>
</dbReference>
<keyword evidence="10" id="KW-1185">Reference proteome</keyword>
<evidence type="ECO:0000313" key="9">
    <source>
        <dbReference type="EMBL" id="TNV81788.1"/>
    </source>
</evidence>
<comment type="subcellular location">
    <subcellularLocation>
        <location evidence="1">Membrane</location>
        <topology evidence="1">Multi-pass membrane protein</topology>
    </subcellularLocation>
</comment>
<keyword evidence="5" id="KW-0067">ATP-binding</keyword>
<dbReference type="CDD" id="cd03213">
    <property type="entry name" value="ABCG_EPDR"/>
    <property type="match status" value="1"/>
</dbReference>
<keyword evidence="3" id="KW-0812">Transmembrane</keyword>
<dbReference type="InterPro" id="IPR027417">
    <property type="entry name" value="P-loop_NTPase"/>
</dbReference>
<evidence type="ECO:0000256" key="5">
    <source>
        <dbReference type="ARBA" id="ARBA00022840"/>
    </source>
</evidence>
<evidence type="ECO:0000256" key="2">
    <source>
        <dbReference type="ARBA" id="ARBA00022448"/>
    </source>
</evidence>
<keyword evidence="7" id="KW-0472">Membrane</keyword>